<keyword evidence="1 4" id="KW-0808">Transferase</keyword>
<dbReference type="STRING" id="1121942.SAMN02745148_03342"/>
<dbReference type="Gene3D" id="3.40.630.30">
    <property type="match status" value="1"/>
</dbReference>
<dbReference type="PANTHER" id="PTHR43877:SF2">
    <property type="entry name" value="AMINOALKYLPHOSPHONATE N-ACETYLTRANSFERASE-RELATED"/>
    <property type="match status" value="1"/>
</dbReference>
<dbReference type="Proteomes" id="UP000184346">
    <property type="component" value="Unassembled WGS sequence"/>
</dbReference>
<dbReference type="EMBL" id="FQUJ01000019">
    <property type="protein sequence ID" value="SHF70722.1"/>
    <property type="molecule type" value="Genomic_DNA"/>
</dbReference>
<accession>A0A1M5DV77</accession>
<dbReference type="CDD" id="cd04301">
    <property type="entry name" value="NAT_SF"/>
    <property type="match status" value="1"/>
</dbReference>
<dbReference type="AlphaFoldDB" id="A0A1M5DV77"/>
<reference evidence="4 5" key="1">
    <citation type="submission" date="2016-11" db="EMBL/GenBank/DDBJ databases">
        <authorList>
            <person name="Jaros S."/>
            <person name="Januszkiewicz K."/>
            <person name="Wedrychowicz H."/>
        </authorList>
    </citation>
    <scope>NUCLEOTIDE SEQUENCE [LARGE SCALE GENOMIC DNA]</scope>
    <source>
        <strain evidence="4 5">DSM 19980</strain>
    </source>
</reference>
<protein>
    <submittedName>
        <fullName evidence="4">Acetyltransferase (GNAT) family protein</fullName>
    </submittedName>
</protein>
<evidence type="ECO:0000256" key="1">
    <source>
        <dbReference type="ARBA" id="ARBA00022679"/>
    </source>
</evidence>
<proteinExistence type="predicted"/>
<organism evidence="4 5">
    <name type="scientific">Modicisalibacter ilicicola DSM 19980</name>
    <dbReference type="NCBI Taxonomy" id="1121942"/>
    <lineage>
        <taxon>Bacteria</taxon>
        <taxon>Pseudomonadati</taxon>
        <taxon>Pseudomonadota</taxon>
        <taxon>Gammaproteobacteria</taxon>
        <taxon>Oceanospirillales</taxon>
        <taxon>Halomonadaceae</taxon>
        <taxon>Modicisalibacter</taxon>
    </lineage>
</organism>
<dbReference type="PROSITE" id="PS51186">
    <property type="entry name" value="GNAT"/>
    <property type="match status" value="1"/>
</dbReference>
<dbReference type="Pfam" id="PF00583">
    <property type="entry name" value="Acetyltransf_1"/>
    <property type="match status" value="1"/>
</dbReference>
<dbReference type="InterPro" id="IPR016181">
    <property type="entry name" value="Acyl_CoA_acyltransferase"/>
</dbReference>
<evidence type="ECO:0000256" key="2">
    <source>
        <dbReference type="ARBA" id="ARBA00023315"/>
    </source>
</evidence>
<evidence type="ECO:0000313" key="4">
    <source>
        <dbReference type="EMBL" id="SHF70722.1"/>
    </source>
</evidence>
<evidence type="ECO:0000259" key="3">
    <source>
        <dbReference type="PROSITE" id="PS51186"/>
    </source>
</evidence>
<evidence type="ECO:0000313" key="5">
    <source>
        <dbReference type="Proteomes" id="UP000184346"/>
    </source>
</evidence>
<keyword evidence="5" id="KW-1185">Reference proteome</keyword>
<dbReference type="PANTHER" id="PTHR43877">
    <property type="entry name" value="AMINOALKYLPHOSPHONATE N-ACETYLTRANSFERASE-RELATED-RELATED"/>
    <property type="match status" value="1"/>
</dbReference>
<keyword evidence="2" id="KW-0012">Acyltransferase</keyword>
<dbReference type="GO" id="GO:0016747">
    <property type="term" value="F:acyltransferase activity, transferring groups other than amino-acyl groups"/>
    <property type="evidence" value="ECO:0007669"/>
    <property type="project" value="InterPro"/>
</dbReference>
<gene>
    <name evidence="4" type="ORF">SAMN02745148_03342</name>
</gene>
<dbReference type="RefSeq" id="WP_072824942.1">
    <property type="nucleotide sequence ID" value="NZ_FQUJ01000019.1"/>
</dbReference>
<dbReference type="InterPro" id="IPR050832">
    <property type="entry name" value="Bact_Acetyltransf"/>
</dbReference>
<feature type="domain" description="N-acetyltransferase" evidence="3">
    <location>
        <begin position="5"/>
        <end position="157"/>
    </location>
</feature>
<dbReference type="SUPFAM" id="SSF55729">
    <property type="entry name" value="Acyl-CoA N-acyltransferases (Nat)"/>
    <property type="match status" value="1"/>
</dbReference>
<dbReference type="OrthoDB" id="7678938at2"/>
<dbReference type="InterPro" id="IPR000182">
    <property type="entry name" value="GNAT_dom"/>
</dbReference>
<name>A0A1M5DV77_9GAMM</name>
<sequence length="158" mass="18431">MADLPELRRLLADSPHLSRVARWQHEQWGRLYPETSFRAWQEELRGICGTRGVPSVFLALEEGRPVGTASLVEDDMEVRRELTPWLASVFVLPEWRGKGVASHLVRRVEHEARQAGIERLYLFTPDRQALYRRLGWETHEALVYRGEEVTIMTRRLVT</sequence>